<keyword evidence="6" id="KW-0547">Nucleotide-binding</keyword>
<dbReference type="FunFam" id="3.40.50.300:FF:000221">
    <property type="entry name" value="Multidrug ABC transporter ATP-binding protein"/>
    <property type="match status" value="1"/>
</dbReference>
<reference evidence="14 15" key="1">
    <citation type="submission" date="2019-09" db="EMBL/GenBank/DDBJ databases">
        <title>Genome sequencing of strain KACC 19322.</title>
        <authorList>
            <person name="Heo J."/>
            <person name="Kim S.-J."/>
            <person name="Kim J.-S."/>
            <person name="Hong S.-B."/>
            <person name="Kwon S.-W."/>
        </authorList>
    </citation>
    <scope>NUCLEOTIDE SEQUENCE [LARGE SCALE GENOMIC DNA]</scope>
    <source>
        <strain evidence="14 15">KACC 19322</strain>
    </source>
</reference>
<dbReference type="AlphaFoldDB" id="A0A5C1Y6N3"/>
<feature type="domain" description="ABC transmembrane type-1" evidence="13">
    <location>
        <begin position="48"/>
        <end position="317"/>
    </location>
</feature>
<accession>A0A5C1Y6N3</accession>
<name>A0A5C1Y6N3_9MICO</name>
<evidence type="ECO:0000256" key="10">
    <source>
        <dbReference type="ARBA" id="ARBA00023455"/>
    </source>
</evidence>
<dbReference type="InterPro" id="IPR027417">
    <property type="entry name" value="P-loop_NTPase"/>
</dbReference>
<dbReference type="KEGG" id="lyk:FLP23_05135"/>
<dbReference type="Pfam" id="PF00005">
    <property type="entry name" value="ABC_tran"/>
    <property type="match status" value="1"/>
</dbReference>
<evidence type="ECO:0000256" key="1">
    <source>
        <dbReference type="ARBA" id="ARBA00004429"/>
    </source>
</evidence>
<evidence type="ECO:0000313" key="15">
    <source>
        <dbReference type="Proteomes" id="UP000322159"/>
    </source>
</evidence>
<evidence type="ECO:0000256" key="9">
    <source>
        <dbReference type="ARBA" id="ARBA00023136"/>
    </source>
</evidence>
<dbReference type="OrthoDB" id="9806127at2"/>
<dbReference type="PROSITE" id="PS00211">
    <property type="entry name" value="ABC_TRANSPORTER_1"/>
    <property type="match status" value="1"/>
</dbReference>
<dbReference type="GO" id="GO:0016887">
    <property type="term" value="F:ATP hydrolysis activity"/>
    <property type="evidence" value="ECO:0007669"/>
    <property type="project" value="InterPro"/>
</dbReference>
<comment type="subcellular location">
    <subcellularLocation>
        <location evidence="1">Cell inner membrane</location>
        <topology evidence="1">Multi-pass membrane protein</topology>
    </subcellularLocation>
</comment>
<dbReference type="InterPro" id="IPR039421">
    <property type="entry name" value="Type_1_exporter"/>
</dbReference>
<dbReference type="GO" id="GO:0140359">
    <property type="term" value="F:ABC-type transporter activity"/>
    <property type="evidence" value="ECO:0007669"/>
    <property type="project" value="InterPro"/>
</dbReference>
<dbReference type="GO" id="GO:0005886">
    <property type="term" value="C:plasma membrane"/>
    <property type="evidence" value="ECO:0007669"/>
    <property type="project" value="UniProtKB-SubCell"/>
</dbReference>
<comment type="similarity">
    <text evidence="10">Belongs to the ABC transporter superfamily. Siderophore-Fe(3+) uptake transporter (SIUT) (TC 3.A.1.21) family.</text>
</comment>
<dbReference type="CDD" id="cd07346">
    <property type="entry name" value="ABC_6TM_exporters"/>
    <property type="match status" value="1"/>
</dbReference>
<feature type="transmembrane region" description="Helical" evidence="11">
    <location>
        <begin position="32"/>
        <end position="57"/>
    </location>
</feature>
<keyword evidence="15" id="KW-1185">Reference proteome</keyword>
<dbReference type="SUPFAM" id="SSF52540">
    <property type="entry name" value="P-loop containing nucleoside triphosphate hydrolases"/>
    <property type="match status" value="1"/>
</dbReference>
<dbReference type="Pfam" id="PF00664">
    <property type="entry name" value="ABC_membrane"/>
    <property type="match status" value="1"/>
</dbReference>
<evidence type="ECO:0000256" key="2">
    <source>
        <dbReference type="ARBA" id="ARBA00022448"/>
    </source>
</evidence>
<dbReference type="PANTHER" id="PTHR24221:SF654">
    <property type="entry name" value="ATP-BINDING CASSETTE SUB-FAMILY B MEMBER 6"/>
    <property type="match status" value="1"/>
</dbReference>
<dbReference type="EMBL" id="CP043504">
    <property type="protein sequence ID" value="QEO09446.1"/>
    <property type="molecule type" value="Genomic_DNA"/>
</dbReference>
<keyword evidence="2" id="KW-0813">Transport</keyword>
<feature type="transmembrane region" description="Helical" evidence="11">
    <location>
        <begin position="173"/>
        <end position="190"/>
    </location>
</feature>
<evidence type="ECO:0000256" key="4">
    <source>
        <dbReference type="ARBA" id="ARBA00022519"/>
    </source>
</evidence>
<dbReference type="InterPro" id="IPR003439">
    <property type="entry name" value="ABC_transporter-like_ATP-bd"/>
</dbReference>
<keyword evidence="8 11" id="KW-1133">Transmembrane helix</keyword>
<feature type="transmembrane region" description="Helical" evidence="11">
    <location>
        <begin position="292"/>
        <end position="315"/>
    </location>
</feature>
<feature type="transmembrane region" description="Helical" evidence="11">
    <location>
        <begin position="150"/>
        <end position="167"/>
    </location>
</feature>
<keyword evidence="3" id="KW-1003">Cell membrane</keyword>
<dbReference type="PROSITE" id="PS50893">
    <property type="entry name" value="ABC_TRANSPORTER_2"/>
    <property type="match status" value="1"/>
</dbReference>
<dbReference type="PROSITE" id="PS50929">
    <property type="entry name" value="ABC_TM1F"/>
    <property type="match status" value="1"/>
</dbReference>
<evidence type="ECO:0000256" key="11">
    <source>
        <dbReference type="SAM" id="Phobius"/>
    </source>
</evidence>
<dbReference type="PANTHER" id="PTHR24221">
    <property type="entry name" value="ATP-BINDING CASSETTE SUB-FAMILY B"/>
    <property type="match status" value="1"/>
</dbReference>
<evidence type="ECO:0000256" key="7">
    <source>
        <dbReference type="ARBA" id="ARBA00022840"/>
    </source>
</evidence>
<organism evidence="14 15">
    <name type="scientific">Protaetiibacter larvae</name>
    <dbReference type="NCBI Taxonomy" id="2592654"/>
    <lineage>
        <taxon>Bacteria</taxon>
        <taxon>Bacillati</taxon>
        <taxon>Actinomycetota</taxon>
        <taxon>Actinomycetes</taxon>
        <taxon>Micrococcales</taxon>
        <taxon>Microbacteriaceae</taxon>
        <taxon>Protaetiibacter</taxon>
    </lineage>
</organism>
<dbReference type="GO" id="GO:0034040">
    <property type="term" value="F:ATPase-coupled lipid transmembrane transporter activity"/>
    <property type="evidence" value="ECO:0007669"/>
    <property type="project" value="TreeGrafter"/>
</dbReference>
<feature type="domain" description="ABC transporter" evidence="12">
    <location>
        <begin position="350"/>
        <end position="587"/>
    </location>
</feature>
<dbReference type="InterPro" id="IPR017871">
    <property type="entry name" value="ABC_transporter-like_CS"/>
</dbReference>
<evidence type="ECO:0000256" key="8">
    <source>
        <dbReference type="ARBA" id="ARBA00022989"/>
    </source>
</evidence>
<feature type="transmembrane region" description="Helical" evidence="11">
    <location>
        <begin position="69"/>
        <end position="95"/>
    </location>
</feature>
<dbReference type="Gene3D" id="3.40.50.300">
    <property type="entry name" value="P-loop containing nucleotide triphosphate hydrolases"/>
    <property type="match status" value="1"/>
</dbReference>
<keyword evidence="5 11" id="KW-0812">Transmembrane</keyword>
<dbReference type="InterPro" id="IPR003593">
    <property type="entry name" value="AAA+_ATPase"/>
</dbReference>
<feature type="transmembrane region" description="Helical" evidence="11">
    <location>
        <begin position="261"/>
        <end position="280"/>
    </location>
</feature>
<dbReference type="InterPro" id="IPR011527">
    <property type="entry name" value="ABC1_TM_dom"/>
</dbReference>
<keyword evidence="4" id="KW-0997">Cell inner membrane</keyword>
<evidence type="ECO:0000259" key="13">
    <source>
        <dbReference type="PROSITE" id="PS50929"/>
    </source>
</evidence>
<evidence type="ECO:0000256" key="5">
    <source>
        <dbReference type="ARBA" id="ARBA00022692"/>
    </source>
</evidence>
<dbReference type="SUPFAM" id="SSF90123">
    <property type="entry name" value="ABC transporter transmembrane region"/>
    <property type="match status" value="1"/>
</dbReference>
<evidence type="ECO:0000256" key="6">
    <source>
        <dbReference type="ARBA" id="ARBA00022741"/>
    </source>
</evidence>
<evidence type="ECO:0000259" key="12">
    <source>
        <dbReference type="PROSITE" id="PS50893"/>
    </source>
</evidence>
<evidence type="ECO:0000313" key="14">
    <source>
        <dbReference type="EMBL" id="QEO09446.1"/>
    </source>
</evidence>
<protein>
    <submittedName>
        <fullName evidence="14">ABC transporter ATP-binding protein</fullName>
    </submittedName>
</protein>
<keyword evidence="9 11" id="KW-0472">Membrane</keyword>
<keyword evidence="7 14" id="KW-0067">ATP-binding</keyword>
<dbReference type="Proteomes" id="UP000322159">
    <property type="component" value="Chromosome"/>
</dbReference>
<dbReference type="SMART" id="SM00382">
    <property type="entry name" value="AAA"/>
    <property type="match status" value="1"/>
</dbReference>
<dbReference type="InterPro" id="IPR036640">
    <property type="entry name" value="ABC1_TM_sf"/>
</dbReference>
<evidence type="ECO:0000256" key="3">
    <source>
        <dbReference type="ARBA" id="ARBA00022475"/>
    </source>
</evidence>
<sequence>MTRSSTAPLAAVDAAHPARSLARLLRPYRGRLAASVIAFAVKDSPLWLLPVITAAIVDIVVDGGPGMRLIWIGAGALALLALNYPMHVLFVRLFFGTSRELGAQLRNGLTSRLQSLSIGFHSRSSAAVIQSKVVRDVENVELLFQQAGPSTLSAVFVLAGAIVMTAINVPEFLVVYLLTVPVAAALTLAMRRRAARRNEDFRREVERFSSRVGEMASLIPITRAHGLEEVASERVARSAEGVRSAGLTLDLLNGRFGSATWISFQVLGVGCLLLAALAALEGWLPITPGQVVLLGSYFSILTGAVTSIVSMLPLFARGMESLKSIAEVIQEPDVERNEGKDAVAAVAGGIRLDAVGFRYPGTDAATGALHDIELDIAEGETIAFVGPSGSGKSTMLNLVLGFLRPTEGRILLDGRDMEQLDLRTVRRFVSVVPQESVLFEGSIRENVAYGLGEVPDERVRLALRDANALEIVEAMPDGWDTVVGERGARLSGGQRQRIAIARALVRDPRILLLDEATSALDSESEQKVKDALTTLMRGRTTLVVAHRLSTIRSADRIVVLDHGRIAEIGSHDELLAAGGRYAQLHRIQSA</sequence>
<dbReference type="Gene3D" id="1.20.1560.10">
    <property type="entry name" value="ABC transporter type 1, transmembrane domain"/>
    <property type="match status" value="1"/>
</dbReference>
<proteinExistence type="inferred from homology"/>
<dbReference type="GO" id="GO:0005524">
    <property type="term" value="F:ATP binding"/>
    <property type="evidence" value="ECO:0007669"/>
    <property type="project" value="UniProtKB-KW"/>
</dbReference>
<gene>
    <name evidence="14" type="ORF">FLP23_05135</name>
</gene>
<dbReference type="RefSeq" id="WP_149324868.1">
    <property type="nucleotide sequence ID" value="NZ_CP043504.1"/>
</dbReference>